<evidence type="ECO:0000313" key="10">
    <source>
        <dbReference type="Proteomes" id="UP000319160"/>
    </source>
</evidence>
<dbReference type="GO" id="GO:0004497">
    <property type="term" value="F:monooxygenase activity"/>
    <property type="evidence" value="ECO:0007669"/>
    <property type="project" value="UniProtKB-KW"/>
</dbReference>
<evidence type="ECO:0000313" key="9">
    <source>
        <dbReference type="EMBL" id="TRX98039.1"/>
    </source>
</evidence>
<name>A0A553ICX9_9PEZI</name>
<dbReference type="InterPro" id="IPR002403">
    <property type="entry name" value="Cyt_P450_E_grp-IV"/>
</dbReference>
<dbReference type="InterPro" id="IPR050121">
    <property type="entry name" value="Cytochrome_P450_monoxygenase"/>
</dbReference>
<dbReference type="AlphaFoldDB" id="A0A553ICX9"/>
<protein>
    <recommendedName>
        <fullName evidence="11">Cytochrome P450</fullName>
    </recommendedName>
</protein>
<dbReference type="InterPro" id="IPR001128">
    <property type="entry name" value="Cyt_P450"/>
</dbReference>
<comment type="similarity">
    <text evidence="2 8">Belongs to the cytochrome P450 family.</text>
</comment>
<dbReference type="STRING" id="2512241.A0A553ICX9"/>
<dbReference type="GO" id="GO:0005506">
    <property type="term" value="F:iron ion binding"/>
    <property type="evidence" value="ECO:0007669"/>
    <property type="project" value="InterPro"/>
</dbReference>
<organism evidence="9 10">
    <name type="scientific">Xylaria flabelliformis</name>
    <dbReference type="NCBI Taxonomy" id="2512241"/>
    <lineage>
        <taxon>Eukaryota</taxon>
        <taxon>Fungi</taxon>
        <taxon>Dikarya</taxon>
        <taxon>Ascomycota</taxon>
        <taxon>Pezizomycotina</taxon>
        <taxon>Sordariomycetes</taxon>
        <taxon>Xylariomycetidae</taxon>
        <taxon>Xylariales</taxon>
        <taxon>Xylariaceae</taxon>
        <taxon>Xylaria</taxon>
    </lineage>
</organism>
<dbReference type="PANTHER" id="PTHR24305:SF232">
    <property type="entry name" value="P450, PUTATIVE (EUROFUNG)-RELATED"/>
    <property type="match status" value="1"/>
</dbReference>
<keyword evidence="3 7" id="KW-0349">Heme</keyword>
<comment type="cofactor">
    <cofactor evidence="1 7">
        <name>heme</name>
        <dbReference type="ChEBI" id="CHEBI:30413"/>
    </cofactor>
</comment>
<evidence type="ECO:0000256" key="8">
    <source>
        <dbReference type="RuleBase" id="RU000461"/>
    </source>
</evidence>
<dbReference type="Pfam" id="PF00067">
    <property type="entry name" value="p450"/>
    <property type="match status" value="2"/>
</dbReference>
<proteinExistence type="inferred from homology"/>
<evidence type="ECO:0000256" key="7">
    <source>
        <dbReference type="PIRSR" id="PIRSR602403-1"/>
    </source>
</evidence>
<evidence type="ECO:0000256" key="6">
    <source>
        <dbReference type="ARBA" id="ARBA00023033"/>
    </source>
</evidence>
<comment type="caution">
    <text evidence="9">The sequence shown here is derived from an EMBL/GenBank/DDBJ whole genome shotgun (WGS) entry which is preliminary data.</text>
</comment>
<reference evidence="10" key="1">
    <citation type="submission" date="2019-06" db="EMBL/GenBank/DDBJ databases">
        <title>Draft genome sequence of the griseofulvin-producing fungus Xylaria cubensis strain G536.</title>
        <authorList>
            <person name="Mead M.E."/>
            <person name="Raja H.A."/>
            <person name="Steenwyk J.L."/>
            <person name="Knowles S.L."/>
            <person name="Oberlies N.H."/>
            <person name="Rokas A."/>
        </authorList>
    </citation>
    <scope>NUCLEOTIDE SEQUENCE [LARGE SCALE GENOMIC DNA]</scope>
    <source>
        <strain evidence="10">G536</strain>
    </source>
</reference>
<evidence type="ECO:0000256" key="3">
    <source>
        <dbReference type="ARBA" id="ARBA00022617"/>
    </source>
</evidence>
<dbReference type="Gene3D" id="1.10.630.10">
    <property type="entry name" value="Cytochrome P450"/>
    <property type="match status" value="2"/>
</dbReference>
<dbReference type="PROSITE" id="PS00086">
    <property type="entry name" value="CYTOCHROME_P450"/>
    <property type="match status" value="1"/>
</dbReference>
<dbReference type="GO" id="GO:0016705">
    <property type="term" value="F:oxidoreductase activity, acting on paired donors, with incorporation or reduction of molecular oxygen"/>
    <property type="evidence" value="ECO:0007669"/>
    <property type="project" value="InterPro"/>
</dbReference>
<feature type="binding site" description="axial binding residue" evidence="7">
    <location>
        <position position="405"/>
    </location>
    <ligand>
        <name>heme</name>
        <dbReference type="ChEBI" id="CHEBI:30413"/>
    </ligand>
    <ligandPart>
        <name>Fe</name>
        <dbReference type="ChEBI" id="CHEBI:18248"/>
    </ligandPart>
</feature>
<keyword evidence="8" id="KW-0560">Oxidoreductase</keyword>
<accession>A0A553ICX9</accession>
<dbReference type="PRINTS" id="PR00385">
    <property type="entry name" value="P450"/>
</dbReference>
<gene>
    <name evidence="9" type="ORF">FHL15_001249</name>
</gene>
<evidence type="ECO:0000256" key="2">
    <source>
        <dbReference type="ARBA" id="ARBA00010617"/>
    </source>
</evidence>
<dbReference type="PANTHER" id="PTHR24305">
    <property type="entry name" value="CYTOCHROME P450"/>
    <property type="match status" value="1"/>
</dbReference>
<keyword evidence="6 8" id="KW-0503">Monooxygenase</keyword>
<sequence length="462" mass="51711">MDSLIKIVALCGVVLILQALYTRYYGGLSAIPGPPSASFCNLWKVLAVYHNDMPRRNMAAHRKYGPVVRIGPNTISFSSPEALHTIHGSRQAYPKSDFYKPTSAMFEGAPLLNMFSTQDVKYHSSLKKRVGGLYTKAAVLRLEPKIDGCVSMFTRKIEALVPKDATIRLDMSLWVHLFAFDCLGELNVSKKFGFLESGRDINGMIEGSDRALIKTGLYAQSPILQWMRWVVETAKGPGMIDPVMKVSKSQQESSVTTPDYCIVMAGHDVLAVTIRAVLYYVARHPAVEEKLRAELAILGPKTAPFSEITKLPYLDAVIHESLRIHGNLGLVNERVTPPGGAIIDGYHIPAGTVVGVNPWVIHRNNSIFGEDVETFRPERWLDEPEEIIMDMKRNLFSFGAGPRMCIGKNIAMMQLYKFITEFYRNYKVKLAEPEKEWHVVGNWVTKQTGMDMLLTRAKGCEV</sequence>
<dbReference type="OrthoDB" id="3934656at2759"/>
<evidence type="ECO:0000256" key="1">
    <source>
        <dbReference type="ARBA" id="ARBA00001971"/>
    </source>
</evidence>
<dbReference type="Proteomes" id="UP000319160">
    <property type="component" value="Unassembled WGS sequence"/>
</dbReference>
<dbReference type="InterPro" id="IPR036396">
    <property type="entry name" value="Cyt_P450_sf"/>
</dbReference>
<keyword evidence="10" id="KW-1185">Reference proteome</keyword>
<dbReference type="InterPro" id="IPR017972">
    <property type="entry name" value="Cyt_P450_CS"/>
</dbReference>
<dbReference type="PRINTS" id="PR00465">
    <property type="entry name" value="EP450IV"/>
</dbReference>
<evidence type="ECO:0000256" key="4">
    <source>
        <dbReference type="ARBA" id="ARBA00022723"/>
    </source>
</evidence>
<evidence type="ECO:0008006" key="11">
    <source>
        <dbReference type="Google" id="ProtNLM"/>
    </source>
</evidence>
<keyword evidence="4 7" id="KW-0479">Metal-binding</keyword>
<evidence type="ECO:0000256" key="5">
    <source>
        <dbReference type="ARBA" id="ARBA00023004"/>
    </source>
</evidence>
<dbReference type="GO" id="GO:0020037">
    <property type="term" value="F:heme binding"/>
    <property type="evidence" value="ECO:0007669"/>
    <property type="project" value="InterPro"/>
</dbReference>
<dbReference type="EMBL" id="VFLP01000004">
    <property type="protein sequence ID" value="TRX98039.1"/>
    <property type="molecule type" value="Genomic_DNA"/>
</dbReference>
<keyword evidence="5 7" id="KW-0408">Iron</keyword>
<dbReference type="CDD" id="cd11060">
    <property type="entry name" value="CYP57A1-like"/>
    <property type="match status" value="1"/>
</dbReference>
<dbReference type="SUPFAM" id="SSF48264">
    <property type="entry name" value="Cytochrome P450"/>
    <property type="match status" value="1"/>
</dbReference>